<name>A0ABS5VP37_9BACT</name>
<protein>
    <submittedName>
        <fullName evidence="1">DUF4269 domain-containing protein</fullName>
    </submittedName>
</protein>
<gene>
    <name evidence="1" type="ORF">KK060_07880</name>
</gene>
<organism evidence="1 2">
    <name type="scientific">Chryseosolibacter indicus</name>
    <dbReference type="NCBI Taxonomy" id="2782351"/>
    <lineage>
        <taxon>Bacteria</taxon>
        <taxon>Pseudomonadati</taxon>
        <taxon>Bacteroidota</taxon>
        <taxon>Cytophagia</taxon>
        <taxon>Cytophagales</taxon>
        <taxon>Chryseotaleaceae</taxon>
        <taxon>Chryseosolibacter</taxon>
    </lineage>
</organism>
<dbReference type="EMBL" id="JAHESD010000012">
    <property type="protein sequence ID" value="MBT1703195.1"/>
    <property type="molecule type" value="Genomic_DNA"/>
</dbReference>
<proteinExistence type="predicted"/>
<dbReference type="InterPro" id="IPR025365">
    <property type="entry name" value="DUF4269"/>
</dbReference>
<reference evidence="1 2" key="1">
    <citation type="submission" date="2021-05" db="EMBL/GenBank/DDBJ databases">
        <title>A Polyphasic approach of four new species of the genus Ohtaekwangia: Ohtaekwangia histidinii sp. nov., Ohtaekwangia cretensis sp. nov., Ohtaekwangia indiensis sp. nov., Ohtaekwangia reichenbachii sp. nov. from diverse environment.</title>
        <authorList>
            <person name="Octaviana S."/>
        </authorList>
    </citation>
    <scope>NUCLEOTIDE SEQUENCE [LARGE SCALE GENOMIC DNA]</scope>
    <source>
        <strain evidence="1 2">PWU20</strain>
    </source>
</reference>
<comment type="caution">
    <text evidence="1">The sequence shown here is derived from an EMBL/GenBank/DDBJ whole genome shotgun (WGS) entry which is preliminary data.</text>
</comment>
<evidence type="ECO:0000313" key="2">
    <source>
        <dbReference type="Proteomes" id="UP000772618"/>
    </source>
</evidence>
<sequence>MLPDFTNINYLQHGNALQQAAFYVLKQSKILYHLEPFKPVLCGTLPINIFIEGSSDLDIICEVQDFDNLNEVLEANFKTFPGFSITIKPVHSTPSLICGFHVDNFLIEVFAQPIPVNQQAAYKHMLIEHYLLNTHGEQFREKIVELKKQGYKTEPAFAKLLNLKGEPYSALLELANEYLKQQLAG</sequence>
<dbReference type="Pfam" id="PF14091">
    <property type="entry name" value="DUF4269"/>
    <property type="match status" value="1"/>
</dbReference>
<dbReference type="Proteomes" id="UP000772618">
    <property type="component" value="Unassembled WGS sequence"/>
</dbReference>
<evidence type="ECO:0000313" key="1">
    <source>
        <dbReference type="EMBL" id="MBT1703195.1"/>
    </source>
</evidence>
<accession>A0ABS5VP37</accession>
<keyword evidence="2" id="KW-1185">Reference proteome</keyword>